<evidence type="ECO:0000313" key="2">
    <source>
        <dbReference type="Proteomes" id="UP001597540"/>
    </source>
</evidence>
<evidence type="ECO:0000313" key="1">
    <source>
        <dbReference type="EMBL" id="MFD2700967.1"/>
    </source>
</evidence>
<protein>
    <submittedName>
        <fullName evidence="1">Glycosyl hydrolase</fullName>
    </submittedName>
</protein>
<dbReference type="EMBL" id="JBHUMJ010000002">
    <property type="protein sequence ID" value="MFD2700967.1"/>
    <property type="molecule type" value="Genomic_DNA"/>
</dbReference>
<gene>
    <name evidence="1" type="ORF">ACFSVM_10850</name>
</gene>
<dbReference type="PANTHER" id="PTHR36848">
    <property type="entry name" value="DNA-BINDING PROTEIN (PUTATIVE SECRETED PROTEIN)-RELATED"/>
    <property type="match status" value="1"/>
</dbReference>
<reference evidence="2" key="1">
    <citation type="journal article" date="2019" name="Int. J. Syst. Evol. Microbiol.">
        <title>The Global Catalogue of Microorganisms (GCM) 10K type strain sequencing project: providing services to taxonomists for standard genome sequencing and annotation.</title>
        <authorList>
            <consortium name="The Broad Institute Genomics Platform"/>
            <consortium name="The Broad Institute Genome Sequencing Center for Infectious Disease"/>
            <person name="Wu L."/>
            <person name="Ma J."/>
        </authorList>
    </citation>
    <scope>NUCLEOTIDE SEQUENCE [LARGE SCALE GENOMIC DNA]</scope>
    <source>
        <strain evidence="2">KCTC 33849</strain>
    </source>
</reference>
<dbReference type="PANTHER" id="PTHR36848:SF2">
    <property type="entry name" value="SECRETED PROTEIN"/>
    <property type="match status" value="1"/>
</dbReference>
<dbReference type="RefSeq" id="WP_379262060.1">
    <property type="nucleotide sequence ID" value="NZ_JBHUMJ010000002.1"/>
</dbReference>
<dbReference type="InterPro" id="IPR053161">
    <property type="entry name" value="Ulvan_degrading_GH"/>
</dbReference>
<keyword evidence="1" id="KW-0378">Hydrolase</keyword>
<organism evidence="1 2">
    <name type="scientific">Paenibacillus shunpengii</name>
    <dbReference type="NCBI Taxonomy" id="2054424"/>
    <lineage>
        <taxon>Bacteria</taxon>
        <taxon>Bacillati</taxon>
        <taxon>Bacillota</taxon>
        <taxon>Bacilli</taxon>
        <taxon>Bacillales</taxon>
        <taxon>Paenibacillaceae</taxon>
        <taxon>Paenibacillus</taxon>
    </lineage>
</organism>
<sequence>MTVWSLLKSPPARYQTIPFWSWNDDLNENELMRQIEEMYKAGIGGFFIHARGGLMVPYMGEEWMEAIQLCIKKSQELGMEVWLYDENGWPSGYADGKVPAMGPNYQQKRLTCEWAPFKQEDMVTIAKYVQVSDELQLLAPDDATQPDFRIGYEVNPYYIDTLSKMTVNAFITIIYGAYWEKFGKEHGSILKGIFTDEPQFGRGHIPWSLELTEVFESHYGYSLLQALPALFRETKGCRKIRYDYWECVTRMFTEAYAKQIGAWCRDKGWVSTGHVVDEQTLMSQATSVGDPLLFYEYLQIPGCDWLGRFVSEEPIVPKQVSSVVRQLGKKTAITESFGCSGWNVSFQELRRIGEWQFVHGINLMCQHLQAYSLRGMRKRDYPPSLFYQQPWWKDYHQFNDYFSRLSMLLSEGTRQAEVLLLHPIRTAWVEQEGLDSTRIEPYHHSFAQLSRWLCQSFIEHDYGSEGIIEHHGKVVDGQFVIGEAGYRVVIIPPSITLDRITVNLLQEFSLQGGRLIAFEPYPYLMNGEPCEHIDSLIAAALKPARERSSLAKTVSCTVSPSISVHNNQGKPMVSDMINVQTLQLDDCYLYYIVNSGEELYPNVKVTIHKKGRLSLIDLESGEIQAVDQTVVEEGTQLNLTLYPAYSYMIRLEQADIPCDLVTATELQSRHEDSHIQILDERWRIDYMDLNSLTLDTCRYRVENGEWSPSLPIIFIQEELLRIGYPVKIDLEFDVNLAFEPTDDKEMYLVIENLESTKIVINDKEVPSVSCGWWRDIAFEKVDIRGCLHYGRNTIILNLEFWNTPETYEAIERSAQFEAEANKLKLDTELESIYIIGDFAVVSETEYVDDEHGVIYTDGPFTLTDSPEYISLKDDFIRQGFPFFAGSIRVVQTANVNLDHAALWRWQFGSRPDAIVTRLVINNIEIRSFIWEPYEADISEYLLTGVNGIELELTGSCRNLLGPHHHVKGEPLKVGPDSFKDKPGWTDKDLQPDTSIYQDRYAFVRFGLSNIPGLVSISTREPKEAKCNDMGKKMV</sequence>
<keyword evidence="2" id="KW-1185">Reference proteome</keyword>
<dbReference type="Pfam" id="PF17132">
    <property type="entry name" value="Glyco_hydro_106"/>
    <property type="match status" value="1"/>
</dbReference>
<dbReference type="GO" id="GO:0016787">
    <property type="term" value="F:hydrolase activity"/>
    <property type="evidence" value="ECO:0007669"/>
    <property type="project" value="UniProtKB-KW"/>
</dbReference>
<dbReference type="Proteomes" id="UP001597540">
    <property type="component" value="Unassembled WGS sequence"/>
</dbReference>
<proteinExistence type="predicted"/>
<name>A0ABW5SPG4_9BACL</name>
<accession>A0ABW5SPG4</accession>
<comment type="caution">
    <text evidence="1">The sequence shown here is derived from an EMBL/GenBank/DDBJ whole genome shotgun (WGS) entry which is preliminary data.</text>
</comment>